<keyword evidence="2" id="KW-1185">Reference proteome</keyword>
<dbReference type="Proteomes" id="UP000268829">
    <property type="component" value="Unassembled WGS sequence"/>
</dbReference>
<dbReference type="EMBL" id="RHHS01000013">
    <property type="protein sequence ID" value="RNB59508.1"/>
    <property type="molecule type" value="Genomic_DNA"/>
</dbReference>
<sequence>MYNKIARINVYNKTDEEYKQIRQEINTDMKQNNVPVYDINLNKFVEFRGHWENWCLPNIPYEKAIEYANKYSLDVDLIKNILDKSQIEPLQVGDKVMYQTDSIFGTVLNKGTVYAKTNDTVTVRLYRSKTKGHVLKVGQIGSIQKGWDVYRGMYKELGVI</sequence>
<comment type="caution">
    <text evidence="1">The sequence shown here is derived from an EMBL/GenBank/DDBJ whole genome shotgun (WGS) entry which is preliminary data.</text>
</comment>
<name>A0A3M8B7W4_9BACL</name>
<organism evidence="1 2">
    <name type="scientific">Brevibacillus gelatini</name>
    <dbReference type="NCBI Taxonomy" id="1655277"/>
    <lineage>
        <taxon>Bacteria</taxon>
        <taxon>Bacillati</taxon>
        <taxon>Bacillota</taxon>
        <taxon>Bacilli</taxon>
        <taxon>Bacillales</taxon>
        <taxon>Paenibacillaceae</taxon>
        <taxon>Brevibacillus</taxon>
    </lineage>
</organism>
<dbReference type="RefSeq" id="WP_122903675.1">
    <property type="nucleotide sequence ID" value="NZ_RHHS01000013.1"/>
</dbReference>
<dbReference type="OrthoDB" id="9950618at2"/>
<reference evidence="1 2" key="1">
    <citation type="submission" date="2018-10" db="EMBL/GenBank/DDBJ databases">
        <title>Phylogenomics of Brevibacillus.</title>
        <authorList>
            <person name="Dunlap C."/>
        </authorList>
    </citation>
    <scope>NUCLEOTIDE SEQUENCE [LARGE SCALE GENOMIC DNA]</scope>
    <source>
        <strain evidence="1 2">DSM 100115</strain>
    </source>
</reference>
<evidence type="ECO:0000313" key="1">
    <source>
        <dbReference type="EMBL" id="RNB59508.1"/>
    </source>
</evidence>
<dbReference type="AlphaFoldDB" id="A0A3M8B7W4"/>
<protein>
    <submittedName>
        <fullName evidence="1">Uncharacterized protein</fullName>
    </submittedName>
</protein>
<proteinExistence type="predicted"/>
<gene>
    <name evidence="1" type="ORF">EDM57_05040</name>
</gene>
<evidence type="ECO:0000313" key="2">
    <source>
        <dbReference type="Proteomes" id="UP000268829"/>
    </source>
</evidence>
<accession>A0A3M8B7W4</accession>